<dbReference type="Gene3D" id="3.30.460.40">
    <property type="match status" value="1"/>
</dbReference>
<gene>
    <name evidence="1" type="ORF">P691DRAFT_804698</name>
</gene>
<organism evidence="1 2">
    <name type="scientific">Macrolepiota fuliginosa MF-IS2</name>
    <dbReference type="NCBI Taxonomy" id="1400762"/>
    <lineage>
        <taxon>Eukaryota</taxon>
        <taxon>Fungi</taxon>
        <taxon>Dikarya</taxon>
        <taxon>Basidiomycota</taxon>
        <taxon>Agaricomycotina</taxon>
        <taxon>Agaricomycetes</taxon>
        <taxon>Agaricomycetidae</taxon>
        <taxon>Agaricales</taxon>
        <taxon>Agaricineae</taxon>
        <taxon>Agaricaceae</taxon>
        <taxon>Macrolepiota</taxon>
    </lineage>
</organism>
<reference evidence="1" key="1">
    <citation type="submission" date="2020-11" db="EMBL/GenBank/DDBJ databases">
        <authorList>
            <consortium name="DOE Joint Genome Institute"/>
            <person name="Ahrendt S."/>
            <person name="Riley R."/>
            <person name="Andreopoulos W."/>
            <person name="Labutti K."/>
            <person name="Pangilinan J."/>
            <person name="Ruiz-Duenas F.J."/>
            <person name="Barrasa J.M."/>
            <person name="Sanchez-Garcia M."/>
            <person name="Camarero S."/>
            <person name="Miyauchi S."/>
            <person name="Serrano A."/>
            <person name="Linde D."/>
            <person name="Babiker R."/>
            <person name="Drula E."/>
            <person name="Ayuso-Fernandez I."/>
            <person name="Pacheco R."/>
            <person name="Padilla G."/>
            <person name="Ferreira P."/>
            <person name="Barriuso J."/>
            <person name="Kellner H."/>
            <person name="Castanera R."/>
            <person name="Alfaro M."/>
            <person name="Ramirez L."/>
            <person name="Pisabarro A.G."/>
            <person name="Kuo A."/>
            <person name="Tritt A."/>
            <person name="Lipzen A."/>
            <person name="He G."/>
            <person name="Yan M."/>
            <person name="Ng V."/>
            <person name="Cullen D."/>
            <person name="Martin F."/>
            <person name="Rosso M.-N."/>
            <person name="Henrissat B."/>
            <person name="Hibbett D."/>
            <person name="Martinez A.T."/>
            <person name="Grigoriev I.V."/>
        </authorList>
    </citation>
    <scope>NUCLEOTIDE SEQUENCE</scope>
    <source>
        <strain evidence="1">MF-IS2</strain>
    </source>
</reference>
<sequence length="213" mass="23942">MDNPTFTTTEIRSVSRVVTDVLTSAGFSCCLVGSAAGHELGITRTPNDVDVLVMMDKNPDELKDYLAAYRVLWYKFPFRDPPGVPEKSCRIDLFTPGMIHLPRIPQDKIIYTGSKLPIMPFFPVVLHKIQAWKAHLASTKPWATVKQRNDVSDISDLLRMATTTDERFENQAWLGKWFLDEALDGVREYIAAHPDTASGWAKLGFEVKLDGSN</sequence>
<dbReference type="AlphaFoldDB" id="A0A9P5X7N9"/>
<dbReference type="SUPFAM" id="SSF81301">
    <property type="entry name" value="Nucleotidyltransferase"/>
    <property type="match status" value="1"/>
</dbReference>
<evidence type="ECO:0000313" key="2">
    <source>
        <dbReference type="Proteomes" id="UP000807342"/>
    </source>
</evidence>
<evidence type="ECO:0000313" key="1">
    <source>
        <dbReference type="EMBL" id="KAF9446117.1"/>
    </source>
</evidence>
<comment type="caution">
    <text evidence="1">The sequence shown here is derived from an EMBL/GenBank/DDBJ whole genome shotgun (WGS) entry which is preliminary data.</text>
</comment>
<dbReference type="OrthoDB" id="3051727at2759"/>
<dbReference type="InterPro" id="IPR043519">
    <property type="entry name" value="NT_sf"/>
</dbReference>
<accession>A0A9P5X7N9</accession>
<name>A0A9P5X7N9_9AGAR</name>
<proteinExistence type="predicted"/>
<protein>
    <submittedName>
        <fullName evidence="1">Uncharacterized protein</fullName>
    </submittedName>
</protein>
<keyword evidence="2" id="KW-1185">Reference proteome</keyword>
<dbReference type="Proteomes" id="UP000807342">
    <property type="component" value="Unassembled WGS sequence"/>
</dbReference>
<dbReference type="EMBL" id="MU151262">
    <property type="protein sequence ID" value="KAF9446117.1"/>
    <property type="molecule type" value="Genomic_DNA"/>
</dbReference>